<reference evidence="2" key="1">
    <citation type="journal article" date="2019" name="Int. J. Syst. Evol. Microbiol.">
        <title>The Global Catalogue of Microorganisms (GCM) 10K type strain sequencing project: providing services to taxonomists for standard genome sequencing and annotation.</title>
        <authorList>
            <consortium name="The Broad Institute Genomics Platform"/>
            <consortium name="The Broad Institute Genome Sequencing Center for Infectious Disease"/>
            <person name="Wu L."/>
            <person name="Ma J."/>
        </authorList>
    </citation>
    <scope>NUCLEOTIDE SEQUENCE [LARGE SCALE GENOMIC DNA]</scope>
    <source>
        <strain evidence="2">CCM 8897</strain>
    </source>
</reference>
<sequence>MRGSQSIDDSLPVGVSAQMTMVTLSRWSGAGVGGLFVGCSLAGGRSGWG</sequence>
<comment type="caution">
    <text evidence="1">The sequence shown here is derived from an EMBL/GenBank/DDBJ whole genome shotgun (WGS) entry which is preliminary data.</text>
</comment>
<keyword evidence="2" id="KW-1185">Reference proteome</keyword>
<evidence type="ECO:0000313" key="1">
    <source>
        <dbReference type="EMBL" id="MFC6315879.1"/>
    </source>
</evidence>
<name>A0ABW1UPK3_9LACO</name>
<protein>
    <recommendedName>
        <fullName evidence="3">Major facilitator superfamily (MFS) profile domain-containing protein</fullName>
    </recommendedName>
</protein>
<evidence type="ECO:0008006" key="3">
    <source>
        <dbReference type="Google" id="ProtNLM"/>
    </source>
</evidence>
<dbReference type="Proteomes" id="UP001596310">
    <property type="component" value="Unassembled WGS sequence"/>
</dbReference>
<dbReference type="EMBL" id="JBHSSM010000022">
    <property type="protein sequence ID" value="MFC6315879.1"/>
    <property type="molecule type" value="Genomic_DNA"/>
</dbReference>
<organism evidence="1 2">
    <name type="scientific">Lapidilactobacillus achengensis</name>
    <dbReference type="NCBI Taxonomy" id="2486000"/>
    <lineage>
        <taxon>Bacteria</taxon>
        <taxon>Bacillati</taxon>
        <taxon>Bacillota</taxon>
        <taxon>Bacilli</taxon>
        <taxon>Lactobacillales</taxon>
        <taxon>Lactobacillaceae</taxon>
        <taxon>Lapidilactobacillus</taxon>
    </lineage>
</organism>
<dbReference type="RefSeq" id="WP_164511151.1">
    <property type="nucleotide sequence ID" value="NZ_JBHSSM010000022.1"/>
</dbReference>
<evidence type="ECO:0000313" key="2">
    <source>
        <dbReference type="Proteomes" id="UP001596310"/>
    </source>
</evidence>
<accession>A0ABW1UPK3</accession>
<proteinExistence type="predicted"/>
<gene>
    <name evidence="1" type="ORF">ACFQHW_09930</name>
</gene>